<dbReference type="Pfam" id="PF03120">
    <property type="entry name" value="OB_DNA_ligase"/>
    <property type="match status" value="1"/>
</dbReference>
<evidence type="ECO:0000256" key="2">
    <source>
        <dbReference type="ARBA" id="ARBA00012722"/>
    </source>
</evidence>
<feature type="binding site" evidence="14">
    <location>
        <position position="172"/>
    </location>
    <ligand>
        <name>NAD(+)</name>
        <dbReference type="ChEBI" id="CHEBI:57540"/>
    </ligand>
</feature>
<dbReference type="EMBL" id="JRYR02000001">
    <property type="protein sequence ID" value="OHX65487.1"/>
    <property type="molecule type" value="Genomic_DNA"/>
</dbReference>
<keyword evidence="6 14" id="KW-0479">Metal-binding</keyword>
<dbReference type="FunFam" id="2.40.50.140:FF:000012">
    <property type="entry name" value="DNA ligase"/>
    <property type="match status" value="1"/>
</dbReference>
<name>A0A1S1YWU3_FLAPC</name>
<feature type="binding site" evidence="14">
    <location>
        <position position="113"/>
    </location>
    <ligand>
        <name>NAD(+)</name>
        <dbReference type="ChEBI" id="CHEBI:57540"/>
    </ligand>
</feature>
<dbReference type="SMART" id="SM00532">
    <property type="entry name" value="LIGANc"/>
    <property type="match status" value="1"/>
</dbReference>
<keyword evidence="7 14" id="KW-0227">DNA damage</keyword>
<comment type="cofactor">
    <cofactor evidence="14">
        <name>Mg(2+)</name>
        <dbReference type="ChEBI" id="CHEBI:18420"/>
    </cofactor>
    <cofactor evidence="14">
        <name>Mn(2+)</name>
        <dbReference type="ChEBI" id="CHEBI:29035"/>
    </cofactor>
</comment>
<dbReference type="AlphaFoldDB" id="A0A1S1YWU3"/>
<dbReference type="GO" id="GO:0006281">
    <property type="term" value="P:DNA repair"/>
    <property type="evidence" value="ECO:0007669"/>
    <property type="project" value="UniProtKB-KW"/>
</dbReference>
<sequence>MTFKEAEKRVEELSKLLNKLDIKYREGTPDISDQEYDDLMNELILLEKNHTSLLKVTSPSQRVGGEPSKNFENVAHNLPMLSLSNTYDKEDLIDFNDRIKKDLTIDEVEYVCELKYDGVALSLTYENGILVRAVTRGDGVKGDDITRNARTIKSIPLQILGDCPPILEVRGEVFMSKTSFEKNNIKISEENEIRRSKGNKEQPLLANPRNAAAGALKQLDPKKVSEKQLDMYAYQIASEDEKITSHFEGLEALKNWGFNIPDTFEVRSDIDEVWDYINQWSEKRKDLPLETDGVVIKVNKMELHNKLGNTAKSPRWAIAYKYKAEAAKTPLLSITYQVGRTGAITPVANLAPVQLAGTTVRRASLHNANEIERLDLHYEDIVYVEKGGEIIPKITGVDKLARKESAKKVEYISHCPSCNSELERKEGEAQHYCRNWECIPQIKGRIQHFVSRKAMNIDSLGGETIDQLIKIGLIKDAGDLYSLKPEDLNQLDRFGDKSISKLLAGIEESKNIPYEQVIFALGIRSVGSTISEKLAEAFTTIDALADASEEEIAELYDVGGTVAVEVKKFFNSELQLFFLEKLKNAGIKFELEKQDVKDTLDGKSFVCTGKFSIYSRNEMHAEIKKNGGSVKTSITKNVDYLVAGEKAGSKLKKATELGITILTEDDFAKMITNE</sequence>
<dbReference type="SUPFAM" id="SSF50249">
    <property type="entry name" value="Nucleic acid-binding proteins"/>
    <property type="match status" value="1"/>
</dbReference>
<dbReference type="InterPro" id="IPR033136">
    <property type="entry name" value="DNA_ligase_CS"/>
</dbReference>
<evidence type="ECO:0000256" key="1">
    <source>
        <dbReference type="ARBA" id="ARBA00004067"/>
    </source>
</evidence>
<dbReference type="InterPro" id="IPR013840">
    <property type="entry name" value="DNAligase_N"/>
</dbReference>
<dbReference type="InterPro" id="IPR036420">
    <property type="entry name" value="BRCT_dom_sf"/>
</dbReference>
<accession>A0A1S1YWU3</accession>
<dbReference type="NCBIfam" id="TIGR00575">
    <property type="entry name" value="dnlj"/>
    <property type="match status" value="1"/>
</dbReference>
<feature type="binding site" evidence="14">
    <location>
        <position position="418"/>
    </location>
    <ligand>
        <name>Zn(2+)</name>
        <dbReference type="ChEBI" id="CHEBI:29105"/>
    </ligand>
</feature>
<evidence type="ECO:0000256" key="6">
    <source>
        <dbReference type="ARBA" id="ARBA00022723"/>
    </source>
</evidence>
<dbReference type="Pfam" id="PF12826">
    <property type="entry name" value="HHH_2"/>
    <property type="match status" value="1"/>
</dbReference>
<evidence type="ECO:0000313" key="16">
    <source>
        <dbReference type="EMBL" id="OHX65487.1"/>
    </source>
</evidence>
<keyword evidence="9 14" id="KW-0460">Magnesium</keyword>
<dbReference type="InterPro" id="IPR004150">
    <property type="entry name" value="NAD_DNA_ligase_OB"/>
</dbReference>
<dbReference type="InterPro" id="IPR010994">
    <property type="entry name" value="RuvA_2-like"/>
</dbReference>
<dbReference type="HAMAP" id="MF_01588">
    <property type="entry name" value="DNA_ligase_A"/>
    <property type="match status" value="1"/>
</dbReference>
<feature type="binding site" evidence="14">
    <location>
        <position position="415"/>
    </location>
    <ligand>
        <name>Zn(2+)</name>
        <dbReference type="ChEBI" id="CHEBI:29105"/>
    </ligand>
</feature>
<dbReference type="InterPro" id="IPR041663">
    <property type="entry name" value="DisA/LigA_HHH"/>
</dbReference>
<dbReference type="FunFam" id="1.10.150.20:FF:000007">
    <property type="entry name" value="DNA ligase"/>
    <property type="match status" value="1"/>
</dbReference>
<dbReference type="EC" id="6.5.1.2" evidence="2 14"/>
<dbReference type="Gene3D" id="1.10.150.20">
    <property type="entry name" value="5' to 3' exonuclease, C-terminal subdomain"/>
    <property type="match status" value="2"/>
</dbReference>
<dbReference type="SUPFAM" id="SSF47781">
    <property type="entry name" value="RuvA domain 2-like"/>
    <property type="match status" value="1"/>
</dbReference>
<feature type="domain" description="BRCT" evidence="15">
    <location>
        <begin position="595"/>
        <end position="674"/>
    </location>
</feature>
<dbReference type="Proteomes" id="UP000179797">
    <property type="component" value="Unassembled WGS sequence"/>
</dbReference>
<dbReference type="InterPro" id="IPR012340">
    <property type="entry name" value="NA-bd_OB-fold"/>
</dbReference>
<gene>
    <name evidence="14" type="primary">ligA</name>
    <name evidence="16" type="ORF">NH26_03555</name>
</gene>
<dbReference type="PROSITE" id="PS01056">
    <property type="entry name" value="DNA_LIGASE_N2"/>
    <property type="match status" value="1"/>
</dbReference>
<dbReference type="CDD" id="cd17748">
    <property type="entry name" value="BRCT_DNA_ligase_like"/>
    <property type="match status" value="1"/>
</dbReference>
<keyword evidence="5 14" id="KW-0235">DNA replication</keyword>
<dbReference type="InterPro" id="IPR001679">
    <property type="entry name" value="DNA_ligase"/>
</dbReference>
<feature type="binding site" evidence="14">
    <location>
        <begin position="33"/>
        <end position="37"/>
    </location>
    <ligand>
        <name>NAD(+)</name>
        <dbReference type="ChEBI" id="CHEBI:57540"/>
    </ligand>
</feature>
<evidence type="ECO:0000256" key="3">
    <source>
        <dbReference type="ARBA" id="ARBA00013308"/>
    </source>
</evidence>
<feature type="binding site" evidence="14">
    <location>
        <position position="438"/>
    </location>
    <ligand>
        <name>Zn(2+)</name>
        <dbReference type="ChEBI" id="CHEBI:29105"/>
    </ligand>
</feature>
<evidence type="ECO:0000256" key="11">
    <source>
        <dbReference type="ARBA" id="ARBA00023204"/>
    </source>
</evidence>
<evidence type="ECO:0000259" key="15">
    <source>
        <dbReference type="PROSITE" id="PS50172"/>
    </source>
</evidence>
<proteinExistence type="inferred from homology"/>
<evidence type="ECO:0000256" key="7">
    <source>
        <dbReference type="ARBA" id="ARBA00022763"/>
    </source>
</evidence>
<dbReference type="Pfam" id="PF00533">
    <property type="entry name" value="BRCT"/>
    <property type="match status" value="1"/>
</dbReference>
<evidence type="ECO:0000256" key="8">
    <source>
        <dbReference type="ARBA" id="ARBA00022833"/>
    </source>
</evidence>
<dbReference type="SMART" id="SM00292">
    <property type="entry name" value="BRCT"/>
    <property type="match status" value="1"/>
</dbReference>
<organism evidence="16 17">
    <name type="scientific">Flammeovirga pacifica</name>
    <dbReference type="NCBI Taxonomy" id="915059"/>
    <lineage>
        <taxon>Bacteria</taxon>
        <taxon>Pseudomonadati</taxon>
        <taxon>Bacteroidota</taxon>
        <taxon>Cytophagia</taxon>
        <taxon>Cytophagales</taxon>
        <taxon>Flammeovirgaceae</taxon>
        <taxon>Flammeovirga</taxon>
    </lineage>
</organism>
<dbReference type="Gene3D" id="1.10.287.610">
    <property type="entry name" value="Helix hairpin bin"/>
    <property type="match status" value="1"/>
</dbReference>
<evidence type="ECO:0000256" key="5">
    <source>
        <dbReference type="ARBA" id="ARBA00022705"/>
    </source>
</evidence>
<dbReference type="CDD" id="cd00114">
    <property type="entry name" value="LIGANc"/>
    <property type="match status" value="1"/>
</dbReference>
<keyword evidence="14" id="KW-0464">Manganese</keyword>
<dbReference type="InterPro" id="IPR013839">
    <property type="entry name" value="DNAligase_adenylation"/>
</dbReference>
<dbReference type="Pfam" id="PF01653">
    <property type="entry name" value="DNA_ligase_aden"/>
    <property type="match status" value="1"/>
</dbReference>
<dbReference type="GO" id="GO:0005829">
    <property type="term" value="C:cytosol"/>
    <property type="evidence" value="ECO:0007669"/>
    <property type="project" value="TreeGrafter"/>
</dbReference>
<dbReference type="STRING" id="915059.NH26_03555"/>
<feature type="binding site" evidence="14">
    <location>
        <position position="433"/>
    </location>
    <ligand>
        <name>Zn(2+)</name>
        <dbReference type="ChEBI" id="CHEBI:29105"/>
    </ligand>
</feature>
<evidence type="ECO:0000256" key="14">
    <source>
        <dbReference type="HAMAP-Rule" id="MF_01588"/>
    </source>
</evidence>
<comment type="similarity">
    <text evidence="13 14">Belongs to the NAD-dependent DNA ligase family. LigA subfamily.</text>
</comment>
<evidence type="ECO:0000256" key="12">
    <source>
        <dbReference type="ARBA" id="ARBA00034005"/>
    </source>
</evidence>
<comment type="caution">
    <text evidence="16">The sequence shown here is derived from an EMBL/GenBank/DDBJ whole genome shotgun (WGS) entry which is preliminary data.</text>
</comment>
<feature type="binding site" evidence="14">
    <location>
        <position position="297"/>
    </location>
    <ligand>
        <name>NAD(+)</name>
        <dbReference type="ChEBI" id="CHEBI:57540"/>
    </ligand>
</feature>
<feature type="binding site" evidence="14">
    <location>
        <position position="136"/>
    </location>
    <ligand>
        <name>NAD(+)</name>
        <dbReference type="ChEBI" id="CHEBI:57540"/>
    </ligand>
</feature>
<keyword evidence="11 14" id="KW-0234">DNA repair</keyword>
<dbReference type="Gene3D" id="3.40.50.10190">
    <property type="entry name" value="BRCT domain"/>
    <property type="match status" value="1"/>
</dbReference>
<dbReference type="FunFam" id="3.30.470.30:FF:000001">
    <property type="entry name" value="DNA ligase"/>
    <property type="match status" value="1"/>
</dbReference>
<keyword evidence="10 14" id="KW-0520">NAD</keyword>
<dbReference type="GO" id="GO:0003911">
    <property type="term" value="F:DNA ligase (NAD+) activity"/>
    <property type="evidence" value="ECO:0007669"/>
    <property type="project" value="UniProtKB-UniRule"/>
</dbReference>
<protein>
    <recommendedName>
        <fullName evidence="3 14">DNA ligase</fullName>
        <ecNumber evidence="2 14">6.5.1.2</ecNumber>
    </recommendedName>
    <alternativeName>
        <fullName evidence="14">Polydeoxyribonucleotide synthase [NAD(+)]</fullName>
    </alternativeName>
</protein>
<evidence type="ECO:0000313" key="17">
    <source>
        <dbReference type="Proteomes" id="UP000179797"/>
    </source>
</evidence>
<dbReference type="PANTHER" id="PTHR23389">
    <property type="entry name" value="CHROMOSOME TRANSMISSION FIDELITY FACTOR 18"/>
    <property type="match status" value="1"/>
</dbReference>
<keyword evidence="8 14" id="KW-0862">Zinc</keyword>
<dbReference type="Gene3D" id="3.30.470.30">
    <property type="entry name" value="DNA ligase/mRNA capping enzyme"/>
    <property type="match status" value="1"/>
</dbReference>
<evidence type="ECO:0000256" key="13">
    <source>
        <dbReference type="ARBA" id="ARBA00060881"/>
    </source>
</evidence>
<comment type="function">
    <text evidence="1 14">DNA ligase that catalyzes the formation of phosphodiester linkages between 5'-phosphoryl and 3'-hydroxyl groups in double-stranded DNA using NAD as a coenzyme and as the energy source for the reaction. It is essential for DNA replication and repair of damaged DNA.</text>
</comment>
<dbReference type="GO" id="GO:0006260">
    <property type="term" value="P:DNA replication"/>
    <property type="evidence" value="ECO:0007669"/>
    <property type="project" value="UniProtKB-KW"/>
</dbReference>
<dbReference type="Gene3D" id="2.40.50.140">
    <property type="entry name" value="Nucleic acid-binding proteins"/>
    <property type="match status" value="1"/>
</dbReference>
<dbReference type="InterPro" id="IPR001357">
    <property type="entry name" value="BRCT_dom"/>
</dbReference>
<dbReference type="Gene3D" id="6.20.10.30">
    <property type="match status" value="1"/>
</dbReference>
<dbReference type="SUPFAM" id="SSF52113">
    <property type="entry name" value="BRCT domain"/>
    <property type="match status" value="1"/>
</dbReference>
<dbReference type="Pfam" id="PF03119">
    <property type="entry name" value="DNA_ligase_ZBD"/>
    <property type="match status" value="1"/>
</dbReference>
<dbReference type="SUPFAM" id="SSF56091">
    <property type="entry name" value="DNA ligase/mRNA capping enzyme, catalytic domain"/>
    <property type="match status" value="1"/>
</dbReference>
<feature type="binding site" evidence="14">
    <location>
        <position position="321"/>
    </location>
    <ligand>
        <name>NAD(+)</name>
        <dbReference type="ChEBI" id="CHEBI:57540"/>
    </ligand>
</feature>
<evidence type="ECO:0000256" key="4">
    <source>
        <dbReference type="ARBA" id="ARBA00022598"/>
    </source>
</evidence>
<keyword evidence="17" id="KW-1185">Reference proteome</keyword>
<evidence type="ECO:0000256" key="10">
    <source>
        <dbReference type="ARBA" id="ARBA00023027"/>
    </source>
</evidence>
<dbReference type="PANTHER" id="PTHR23389:SF9">
    <property type="entry name" value="DNA LIGASE"/>
    <property type="match status" value="1"/>
</dbReference>
<dbReference type="PIRSF" id="PIRSF001604">
    <property type="entry name" value="LigA"/>
    <property type="match status" value="1"/>
</dbReference>
<dbReference type="GO" id="GO:0046872">
    <property type="term" value="F:metal ion binding"/>
    <property type="evidence" value="ECO:0007669"/>
    <property type="project" value="UniProtKB-KW"/>
</dbReference>
<feature type="binding site" evidence="14">
    <location>
        <begin position="82"/>
        <end position="83"/>
    </location>
    <ligand>
        <name>NAD(+)</name>
        <dbReference type="ChEBI" id="CHEBI:57540"/>
    </ligand>
</feature>
<dbReference type="NCBIfam" id="NF005932">
    <property type="entry name" value="PRK07956.1"/>
    <property type="match status" value="1"/>
</dbReference>
<evidence type="ECO:0000256" key="9">
    <source>
        <dbReference type="ARBA" id="ARBA00022842"/>
    </source>
</evidence>
<keyword evidence="4 14" id="KW-0436">Ligase</keyword>
<dbReference type="InterPro" id="IPR004149">
    <property type="entry name" value="Znf_DNAligase_C4"/>
</dbReference>
<dbReference type="PROSITE" id="PS50172">
    <property type="entry name" value="BRCT"/>
    <property type="match status" value="1"/>
</dbReference>
<feature type="active site" description="N6-AMP-lysine intermediate" evidence="14">
    <location>
        <position position="115"/>
    </location>
</feature>
<comment type="catalytic activity">
    <reaction evidence="12 14">
        <text>NAD(+) + (deoxyribonucleotide)n-3'-hydroxyl + 5'-phospho-(deoxyribonucleotide)m = (deoxyribonucleotide)n+m + AMP + beta-nicotinamide D-nucleotide.</text>
        <dbReference type="EC" id="6.5.1.2"/>
    </reaction>
</comment>
<dbReference type="OrthoDB" id="9759736at2"/>
<dbReference type="RefSeq" id="WP_044225328.1">
    <property type="nucleotide sequence ID" value="NZ_JRYR02000001.1"/>
</dbReference>
<reference evidence="16 17" key="1">
    <citation type="journal article" date="2012" name="Int. J. Syst. Evol. Microbiol.">
        <title>Flammeovirga pacifica sp. nov., isolated from deep-sea sediment.</title>
        <authorList>
            <person name="Xu H."/>
            <person name="Fu Y."/>
            <person name="Yang N."/>
            <person name="Ding Z."/>
            <person name="Lai Q."/>
            <person name="Zeng R."/>
        </authorList>
    </citation>
    <scope>NUCLEOTIDE SEQUENCE [LARGE SCALE GENOMIC DNA]</scope>
    <source>
        <strain evidence="17">DSM 24597 / LMG 26175 / WPAGA1</strain>
    </source>
</reference>